<dbReference type="RefSeq" id="WP_093839862.1">
    <property type="nucleotide sequence ID" value="NZ_FOLM01000010.1"/>
</dbReference>
<proteinExistence type="predicted"/>
<keyword evidence="3" id="KW-1185">Reference proteome</keyword>
<feature type="compositionally biased region" description="Basic and acidic residues" evidence="1">
    <location>
        <begin position="197"/>
        <end position="212"/>
    </location>
</feature>
<feature type="region of interest" description="Disordered" evidence="1">
    <location>
        <begin position="172"/>
        <end position="212"/>
    </location>
</feature>
<organism evidence="2 3">
    <name type="scientific">Streptomyces aidingensis</name>
    <dbReference type="NCBI Taxonomy" id="910347"/>
    <lineage>
        <taxon>Bacteria</taxon>
        <taxon>Bacillati</taxon>
        <taxon>Actinomycetota</taxon>
        <taxon>Actinomycetes</taxon>
        <taxon>Kitasatosporales</taxon>
        <taxon>Streptomycetaceae</taxon>
        <taxon>Streptomyces</taxon>
    </lineage>
</organism>
<evidence type="ECO:0000313" key="3">
    <source>
        <dbReference type="Proteomes" id="UP000199207"/>
    </source>
</evidence>
<protein>
    <submittedName>
        <fullName evidence="2">Uncharacterized protein</fullName>
    </submittedName>
</protein>
<evidence type="ECO:0000313" key="2">
    <source>
        <dbReference type="EMBL" id="SFD12501.1"/>
    </source>
</evidence>
<dbReference type="OrthoDB" id="4211453at2"/>
<evidence type="ECO:0000256" key="1">
    <source>
        <dbReference type="SAM" id="MobiDB-lite"/>
    </source>
</evidence>
<dbReference type="AlphaFoldDB" id="A0A1I1PRJ4"/>
<accession>A0A1I1PRJ4</accession>
<feature type="compositionally biased region" description="Polar residues" evidence="1">
    <location>
        <begin position="185"/>
        <end position="196"/>
    </location>
</feature>
<sequence length="212" mass="22695">MTAWHRRAADRLADGHAELWAALGDWAAPGRLPGHRVPPGLVRSPAVLGLAWAALATAHYAPALMWPATTLYAAACWRAGAWPQDDGQERAETVPCAARRRVLLRWLLAEIGQANGIHLRPLYARLRDRPALAHLSDPELRAALAHYGVPVERSLTVAGVAGRSGVRRAAVEQLLNASPPPGESCPSQATESGPDQRSSRAESGEREGLKSA</sequence>
<dbReference type="STRING" id="910347.SAMN05421773_11013"/>
<dbReference type="EMBL" id="FOLM01000010">
    <property type="protein sequence ID" value="SFD12501.1"/>
    <property type="molecule type" value="Genomic_DNA"/>
</dbReference>
<reference evidence="2 3" key="1">
    <citation type="submission" date="2016-10" db="EMBL/GenBank/DDBJ databases">
        <authorList>
            <person name="de Groot N.N."/>
        </authorList>
    </citation>
    <scope>NUCLEOTIDE SEQUENCE [LARGE SCALE GENOMIC DNA]</scope>
    <source>
        <strain evidence="2 3">CGMCC 4.5739</strain>
    </source>
</reference>
<name>A0A1I1PRJ4_9ACTN</name>
<gene>
    <name evidence="2" type="ORF">SAMN05421773_11013</name>
</gene>
<dbReference type="Proteomes" id="UP000199207">
    <property type="component" value="Unassembled WGS sequence"/>
</dbReference>